<evidence type="ECO:0000313" key="4">
    <source>
        <dbReference type="Proteomes" id="UP001158986"/>
    </source>
</evidence>
<evidence type="ECO:0000313" key="2">
    <source>
        <dbReference type="EMBL" id="CAH0478711.1"/>
    </source>
</evidence>
<dbReference type="PANTHER" id="PTHR13510:SF44">
    <property type="entry name" value="RABENOSYN-5"/>
    <property type="match status" value="1"/>
</dbReference>
<reference evidence="2 4" key="1">
    <citation type="submission" date="2021-11" db="EMBL/GenBank/DDBJ databases">
        <authorList>
            <person name="Islam A."/>
            <person name="Islam S."/>
            <person name="Flora M.S."/>
            <person name="Rahman M."/>
            <person name="Ziaur R.M."/>
            <person name="Epstein J.H."/>
            <person name="Hassan M."/>
            <person name="Klassen M."/>
            <person name="Woodard K."/>
            <person name="Webb A."/>
            <person name="Webby R.J."/>
            <person name="El Zowalaty M.E."/>
        </authorList>
    </citation>
    <scope>NUCLEOTIDE SEQUENCE</scope>
    <source>
        <strain evidence="3">Pbs1</strain>
        <strain evidence="2">Pbs3</strain>
    </source>
</reference>
<comment type="caution">
    <text evidence="2">The sequence shown here is derived from an EMBL/GenBank/DDBJ whole genome shotgun (WGS) entry which is preliminary data.</text>
</comment>
<evidence type="ECO:0000313" key="5">
    <source>
        <dbReference type="Proteomes" id="UP001160483"/>
    </source>
</evidence>
<protein>
    <recommendedName>
        <fullName evidence="6">FYVE-type domain-containing protein</fullName>
    </recommendedName>
</protein>
<accession>A0AAU9L4G0</accession>
<dbReference type="InterPro" id="IPR023393">
    <property type="entry name" value="START-like_dom_sf"/>
</dbReference>
<feature type="compositionally biased region" description="Basic and acidic residues" evidence="1">
    <location>
        <begin position="135"/>
        <end position="144"/>
    </location>
</feature>
<evidence type="ECO:0000256" key="1">
    <source>
        <dbReference type="SAM" id="MobiDB-lite"/>
    </source>
</evidence>
<sequence>MRFAETWDAGHLFPPRELVLTRTDMEQFEAMGDQLVAETLQASEDFIAGGRSVDLDRWKNVMEKGSMTAYRSRARNQRHARRGRLETEEAVESSFVHRPKLYSADSSFSDLMGRSYTHLSCNSSQDDVSSLESSGYHDESRIDSESPEQSVLGKSRPPNFPIIFGGGVISGTVDDAALGFLADTEDRSIMRGAASKDVNVKDIRVLARIRGPTPQDPFRFLGIKWSSYSSSKAGTVVSKPRDVVLLESTGMTLDSTGEQVCYFLNHSVEIEEVPEFRKQGLARLRMSSCRIVRPYNNQGEVEVYFRGYCNAGGHSSIGASTQFFCYNLLDTAQVVEESYLKKLAWCVHANSYYQNHHKDNEKYEGCACCRKLPIKGFKKLLETSTKCFLCRRKVCRKCTVKKHLHIDSTSKKNLEFCLTCYLKAKKLSAWNVAVATLPKSDGD</sequence>
<dbReference type="PANTHER" id="PTHR13510">
    <property type="entry name" value="FYVE-FINGER-CONTAINING RAB5 EFFECTOR PROTEIN RABENOSYN-5-RELATED"/>
    <property type="match status" value="1"/>
</dbReference>
<evidence type="ECO:0000313" key="3">
    <source>
        <dbReference type="EMBL" id="CAH0514560.1"/>
    </source>
</evidence>
<organism evidence="2 5">
    <name type="scientific">Peronospora belbahrii</name>
    <dbReference type="NCBI Taxonomy" id="622444"/>
    <lineage>
        <taxon>Eukaryota</taxon>
        <taxon>Sar</taxon>
        <taxon>Stramenopiles</taxon>
        <taxon>Oomycota</taxon>
        <taxon>Peronosporomycetes</taxon>
        <taxon>Peronosporales</taxon>
        <taxon>Peronosporaceae</taxon>
        <taxon>Peronospora</taxon>
    </lineage>
</organism>
<evidence type="ECO:0008006" key="6">
    <source>
        <dbReference type="Google" id="ProtNLM"/>
    </source>
</evidence>
<proteinExistence type="predicted"/>
<dbReference type="EMBL" id="CAKLCB010000073">
    <property type="protein sequence ID" value="CAH0514560.1"/>
    <property type="molecule type" value="Genomic_DNA"/>
</dbReference>
<feature type="compositionally biased region" description="Low complexity" evidence="1">
    <location>
        <begin position="123"/>
        <end position="134"/>
    </location>
</feature>
<dbReference type="Proteomes" id="UP001160483">
    <property type="component" value="Unassembled WGS sequence"/>
</dbReference>
<dbReference type="Gene3D" id="3.30.530.20">
    <property type="match status" value="1"/>
</dbReference>
<dbReference type="Proteomes" id="UP001158986">
    <property type="component" value="Unassembled WGS sequence"/>
</dbReference>
<dbReference type="CDD" id="cd00065">
    <property type="entry name" value="FYVE_like_SF"/>
    <property type="match status" value="1"/>
</dbReference>
<keyword evidence="4" id="KW-1185">Reference proteome</keyword>
<gene>
    <name evidence="3" type="ORF">PBS001_LOCUS1306</name>
    <name evidence="2" type="ORF">PBS003_LOCUS5395</name>
</gene>
<dbReference type="InterPro" id="IPR052727">
    <property type="entry name" value="Rab4/Rab5_effector"/>
</dbReference>
<dbReference type="AlphaFoldDB" id="A0AAU9L4G0"/>
<name>A0AAU9L4G0_9STRA</name>
<dbReference type="EMBL" id="CAKKTJ010000272">
    <property type="protein sequence ID" value="CAH0478711.1"/>
    <property type="molecule type" value="Genomic_DNA"/>
</dbReference>
<feature type="region of interest" description="Disordered" evidence="1">
    <location>
        <begin position="122"/>
        <end position="156"/>
    </location>
</feature>